<keyword evidence="1" id="KW-0472">Membrane</keyword>
<evidence type="ECO:0000313" key="2">
    <source>
        <dbReference type="EMBL" id="OGL43916.1"/>
    </source>
</evidence>
<dbReference type="EMBL" id="MGDD01000249">
    <property type="protein sequence ID" value="OGL43916.1"/>
    <property type="molecule type" value="Genomic_DNA"/>
</dbReference>
<reference evidence="2 3" key="1">
    <citation type="journal article" date="2016" name="Nat. Commun.">
        <title>Thousands of microbial genomes shed light on interconnected biogeochemical processes in an aquifer system.</title>
        <authorList>
            <person name="Anantharaman K."/>
            <person name="Brown C.T."/>
            <person name="Hug L.A."/>
            <person name="Sharon I."/>
            <person name="Castelle C.J."/>
            <person name="Probst A.J."/>
            <person name="Thomas B.C."/>
            <person name="Singh A."/>
            <person name="Wilkins M.J."/>
            <person name="Karaoz U."/>
            <person name="Brodie E.L."/>
            <person name="Williams K.H."/>
            <person name="Hubbard S.S."/>
            <person name="Banfield J.F."/>
        </authorList>
    </citation>
    <scope>NUCLEOTIDE SEQUENCE [LARGE SCALE GENOMIC DNA]</scope>
</reference>
<sequence length="256" mass="28760">MRRIFVILILIPLLCIPAAAFGWTRSDLFGYHAQITSFDWIDARRGSRLTLSGDDNITVYGFLPFSIKFYGLKYFYIIISTNGLISFDIVSASSRNNSPLPYPGLPNNIICPFWDDLVIESGAVYVYFDSIRNIFVVQWDDLTDATYHTDNLTFQVQFIKSTGEIRFMYASMVGTIAAGTSASVGIENGDGSTGIRYVDEFSPGLIGDGLGLSFSPPYNLPVMSIKGCFILVFLFLLVIFNFLRNNGFHMTFNYYE</sequence>
<name>A0A1F7RQS9_9BACT</name>
<dbReference type="AlphaFoldDB" id="A0A1F7RQS9"/>
<keyword evidence="1" id="KW-0812">Transmembrane</keyword>
<protein>
    <submittedName>
        <fullName evidence="2">Uncharacterized protein</fullName>
    </submittedName>
</protein>
<evidence type="ECO:0000313" key="3">
    <source>
        <dbReference type="Proteomes" id="UP000179266"/>
    </source>
</evidence>
<accession>A0A1F7RQS9</accession>
<gene>
    <name evidence="2" type="ORF">A2161_18195</name>
</gene>
<evidence type="ECO:0000256" key="1">
    <source>
        <dbReference type="SAM" id="Phobius"/>
    </source>
</evidence>
<comment type="caution">
    <text evidence="2">The sequence shown here is derived from an EMBL/GenBank/DDBJ whole genome shotgun (WGS) entry which is preliminary data.</text>
</comment>
<dbReference type="Proteomes" id="UP000179266">
    <property type="component" value="Unassembled WGS sequence"/>
</dbReference>
<feature type="transmembrane region" description="Helical" evidence="1">
    <location>
        <begin position="223"/>
        <end position="243"/>
    </location>
</feature>
<keyword evidence="1" id="KW-1133">Transmembrane helix</keyword>
<organism evidence="2 3">
    <name type="scientific">Candidatus Schekmanbacteria bacterium RBG_13_48_7</name>
    <dbReference type="NCBI Taxonomy" id="1817878"/>
    <lineage>
        <taxon>Bacteria</taxon>
        <taxon>Candidatus Schekmaniibacteriota</taxon>
    </lineage>
</organism>
<proteinExistence type="predicted"/>